<keyword evidence="2" id="KW-1185">Reference proteome</keyword>
<dbReference type="PANTHER" id="PTHR47040">
    <property type="entry name" value="OSJNBA0068L06.9 PROTEIN"/>
    <property type="match status" value="1"/>
</dbReference>
<dbReference type="GO" id="GO:0016020">
    <property type="term" value="C:membrane"/>
    <property type="evidence" value="ECO:0007669"/>
    <property type="project" value="InterPro"/>
</dbReference>
<dbReference type="Gene3D" id="2.10.109.10">
    <property type="entry name" value="Umud Fragment, subunit A"/>
    <property type="match status" value="1"/>
</dbReference>
<dbReference type="PANTHER" id="PTHR47040:SF1">
    <property type="entry name" value="MITOCHONDRIAL ATP-INDEPENDENT INNER MEMBRANE PROTEASE SUBUNIT 2"/>
    <property type="match status" value="1"/>
</dbReference>
<comment type="caution">
    <text evidence="1">The sequence shown here is derived from an EMBL/GenBank/DDBJ whole genome shotgun (WGS) entry which is preliminary data.</text>
</comment>
<evidence type="ECO:0000313" key="2">
    <source>
        <dbReference type="Proteomes" id="UP001055712"/>
    </source>
</evidence>
<dbReference type="GO" id="GO:0008236">
    <property type="term" value="F:serine-type peptidase activity"/>
    <property type="evidence" value="ECO:0007669"/>
    <property type="project" value="InterPro"/>
</dbReference>
<name>A0A9D4TQQ8_CHLVU</name>
<dbReference type="SUPFAM" id="SSF51306">
    <property type="entry name" value="LexA/Signal peptidase"/>
    <property type="match status" value="1"/>
</dbReference>
<accession>A0A9D4TQQ8</accession>
<dbReference type="Proteomes" id="UP001055712">
    <property type="component" value="Unassembled WGS sequence"/>
</dbReference>
<dbReference type="InterPro" id="IPR053307">
    <property type="entry name" value="Mitochondrial_IM_protease"/>
</dbReference>
<organism evidence="1 2">
    <name type="scientific">Chlorella vulgaris</name>
    <name type="common">Green alga</name>
    <dbReference type="NCBI Taxonomy" id="3077"/>
    <lineage>
        <taxon>Eukaryota</taxon>
        <taxon>Viridiplantae</taxon>
        <taxon>Chlorophyta</taxon>
        <taxon>core chlorophytes</taxon>
        <taxon>Trebouxiophyceae</taxon>
        <taxon>Chlorellales</taxon>
        <taxon>Chlorellaceae</taxon>
        <taxon>Chlorella clade</taxon>
        <taxon>Chlorella</taxon>
    </lineage>
</organism>
<dbReference type="OrthoDB" id="308440at2759"/>
<reference evidence="1" key="1">
    <citation type="journal article" date="2019" name="Plant J.">
        <title>Chlorella vulgaris genome assembly and annotation reveals the molecular basis for metabolic acclimation to high light conditions.</title>
        <authorList>
            <person name="Cecchin M."/>
            <person name="Marcolungo L."/>
            <person name="Rossato M."/>
            <person name="Girolomoni L."/>
            <person name="Cosentino E."/>
            <person name="Cuine S."/>
            <person name="Li-Beisson Y."/>
            <person name="Delledonne M."/>
            <person name="Ballottari M."/>
        </authorList>
    </citation>
    <scope>NUCLEOTIDE SEQUENCE</scope>
    <source>
        <strain evidence="1">211/11P</strain>
    </source>
</reference>
<reference evidence="1" key="2">
    <citation type="submission" date="2020-11" db="EMBL/GenBank/DDBJ databases">
        <authorList>
            <person name="Cecchin M."/>
            <person name="Marcolungo L."/>
            <person name="Rossato M."/>
            <person name="Girolomoni L."/>
            <person name="Cosentino E."/>
            <person name="Cuine S."/>
            <person name="Li-Beisson Y."/>
            <person name="Delledonne M."/>
            <person name="Ballottari M."/>
        </authorList>
    </citation>
    <scope>NUCLEOTIDE SEQUENCE</scope>
    <source>
        <strain evidence="1">211/11P</strain>
        <tissue evidence="1">Whole cell</tissue>
    </source>
</reference>
<proteinExistence type="predicted"/>
<dbReference type="PRINTS" id="PR00727">
    <property type="entry name" value="LEADERPTASE"/>
</dbReference>
<sequence>MAHRASMRYTALKLVQGAHEAAAALSSATASLPEAIQRGMEAYRKQLTSVMLITGAAMSPTLNPKASSNPDSVERLLVRLLPRPSSRTLFSGDVVAFSSPLAVAATAAAGAMPGALGLPAAAAAAAGVDPLAGEQLQNTMVRRVAAMPGDELVTGEDEEAAGFDSIVIPEGHCWVLADNEQLAPPHVIDSRSFGPLPLSLVMGRILYCARSETDHGPVENSEEGMAADAPVLEAELDVDALCGGN</sequence>
<evidence type="ECO:0008006" key="3">
    <source>
        <dbReference type="Google" id="ProtNLM"/>
    </source>
</evidence>
<dbReference type="AlphaFoldDB" id="A0A9D4TQQ8"/>
<gene>
    <name evidence="1" type="ORF">D9Q98_004335</name>
</gene>
<dbReference type="EMBL" id="SIDB01000006">
    <property type="protein sequence ID" value="KAI3431274.1"/>
    <property type="molecule type" value="Genomic_DNA"/>
</dbReference>
<evidence type="ECO:0000313" key="1">
    <source>
        <dbReference type="EMBL" id="KAI3431274.1"/>
    </source>
</evidence>
<dbReference type="InterPro" id="IPR036286">
    <property type="entry name" value="LexA/Signal_pep-like_sf"/>
</dbReference>
<dbReference type="GO" id="GO:0006508">
    <property type="term" value="P:proteolysis"/>
    <property type="evidence" value="ECO:0007669"/>
    <property type="project" value="InterPro"/>
</dbReference>
<dbReference type="InterPro" id="IPR000223">
    <property type="entry name" value="Pept_S26A_signal_pept_1"/>
</dbReference>
<protein>
    <recommendedName>
        <fullName evidence="3">Mitochondrial inner membrane protease subunit 1</fullName>
    </recommendedName>
</protein>